<reference evidence="3 4" key="1">
    <citation type="submission" date="2019-10" db="EMBL/GenBank/DDBJ databases">
        <authorList>
            <person name="Dong K."/>
        </authorList>
    </citation>
    <scope>NUCLEOTIDE SEQUENCE [LARGE SCALE GENOMIC DNA]</scope>
    <source>
        <strain evidence="2">Dk386</strain>
        <strain evidence="3">dk386</strain>
        <strain evidence="1">Dk771</strain>
        <strain evidence="4">dk771</strain>
    </source>
</reference>
<dbReference type="Proteomes" id="UP000480556">
    <property type="component" value="Unassembled WGS sequence"/>
</dbReference>
<gene>
    <name evidence="2" type="ORF">GFH30_13105</name>
    <name evidence="1" type="ORF">GHJ48_09830</name>
</gene>
<keyword evidence="3" id="KW-1185">Reference proteome</keyword>
<evidence type="ECO:0000313" key="4">
    <source>
        <dbReference type="Proteomes" id="UP000480556"/>
    </source>
</evidence>
<evidence type="ECO:0008006" key="5">
    <source>
        <dbReference type="Google" id="ProtNLM"/>
    </source>
</evidence>
<sequence length="271" mass="31934">MSLLETLGLNIFSSFLYDRLKKFKDLKNKSEAKKISERLRLVLKLMNDARDEKFTIAEFSRILGLHKVSDLEKYFLAEEEPTFDFLNLFCNQFAINIEWLVEGKDQPFKYDEDHYIHLFDDCLKKIENLNPKVVYFVRADSISGETCLVLKTDEYKTIVLNTYVHFSAINGHGGMCQLIDLRKLIMSLILEKNMITKSLIVSKDIFFDLFNGKIHPSLALQKRKGSFQYWHDDFTDIYNQRCGYERHKEYDQNFQDAFNLVKSAIEKQSKN</sequence>
<dbReference type="Proteomes" id="UP000327478">
    <property type="component" value="Chromosome"/>
</dbReference>
<dbReference type="RefSeq" id="WP_153373269.1">
    <property type="nucleotide sequence ID" value="NZ_CP045650.1"/>
</dbReference>
<evidence type="ECO:0000313" key="3">
    <source>
        <dbReference type="Proteomes" id="UP000327478"/>
    </source>
</evidence>
<name>A0A5Q0P540_9GAMM</name>
<organism evidence="1 4">
    <name type="scientific">Acinetobacter wanghuae</name>
    <dbReference type="NCBI Taxonomy" id="2662362"/>
    <lineage>
        <taxon>Bacteria</taxon>
        <taxon>Pseudomonadati</taxon>
        <taxon>Pseudomonadota</taxon>
        <taxon>Gammaproteobacteria</taxon>
        <taxon>Moraxellales</taxon>
        <taxon>Moraxellaceae</taxon>
        <taxon>Acinetobacter</taxon>
    </lineage>
</organism>
<accession>A0A5Q0P540</accession>
<evidence type="ECO:0000313" key="2">
    <source>
        <dbReference type="EMBL" id="QGA12239.1"/>
    </source>
</evidence>
<dbReference type="AlphaFoldDB" id="A0A5Q0P540"/>
<proteinExistence type="predicted"/>
<evidence type="ECO:0000313" key="1">
    <source>
        <dbReference type="EMBL" id="MQW92684.1"/>
    </source>
</evidence>
<protein>
    <recommendedName>
        <fullName evidence="5">XRE family transcriptional regulator</fullName>
    </recommendedName>
</protein>
<dbReference type="EMBL" id="CP045650">
    <property type="protein sequence ID" value="QGA12239.1"/>
    <property type="molecule type" value="Genomic_DNA"/>
</dbReference>
<dbReference type="EMBL" id="WITK01000015">
    <property type="protein sequence ID" value="MQW92684.1"/>
    <property type="molecule type" value="Genomic_DNA"/>
</dbReference>